<accession>A0A8H5EX35</accession>
<organism evidence="2 3">
    <name type="scientific">Ephemerocybe angulata</name>
    <dbReference type="NCBI Taxonomy" id="980116"/>
    <lineage>
        <taxon>Eukaryota</taxon>
        <taxon>Fungi</taxon>
        <taxon>Dikarya</taxon>
        <taxon>Basidiomycota</taxon>
        <taxon>Agaricomycotina</taxon>
        <taxon>Agaricomycetes</taxon>
        <taxon>Agaricomycetidae</taxon>
        <taxon>Agaricales</taxon>
        <taxon>Agaricineae</taxon>
        <taxon>Psathyrellaceae</taxon>
        <taxon>Ephemerocybe</taxon>
    </lineage>
</organism>
<evidence type="ECO:0000256" key="1">
    <source>
        <dbReference type="SAM" id="MobiDB-lite"/>
    </source>
</evidence>
<protein>
    <submittedName>
        <fullName evidence="2">Uncharacterized protein</fullName>
    </submittedName>
</protein>
<feature type="compositionally biased region" description="Pro residues" evidence="1">
    <location>
        <begin position="167"/>
        <end position="182"/>
    </location>
</feature>
<dbReference type="EMBL" id="JAACJK010000220">
    <property type="protein sequence ID" value="KAF5315551.1"/>
    <property type="molecule type" value="Genomic_DNA"/>
</dbReference>
<proteinExistence type="predicted"/>
<feature type="region of interest" description="Disordered" evidence="1">
    <location>
        <begin position="163"/>
        <end position="182"/>
    </location>
</feature>
<evidence type="ECO:0000313" key="2">
    <source>
        <dbReference type="EMBL" id="KAF5315551.1"/>
    </source>
</evidence>
<comment type="caution">
    <text evidence="2">The sequence shown here is derived from an EMBL/GenBank/DDBJ whole genome shotgun (WGS) entry which is preliminary data.</text>
</comment>
<dbReference type="Proteomes" id="UP000541558">
    <property type="component" value="Unassembled WGS sequence"/>
</dbReference>
<dbReference type="OrthoDB" id="10297413at2759"/>
<feature type="region of interest" description="Disordered" evidence="1">
    <location>
        <begin position="122"/>
        <end position="157"/>
    </location>
</feature>
<sequence>MQGLIKEPKDISTVTFVRDLYRRYLQDDFTDGEWRSLRESMTRERKRMSLPSLPSFEQDPVIWADFLKRVCATPKRKRYENAWPVKAMWDVRYRRQSPKHPKVTLQNKTKILEALPTESASCATEVSCKEDEEAPRQERTRQWAPRAVSPDDTESEDVKMVSNILFPPTPRPPSQPPKDPPIVPLKHRDSLNHVIHVGCFDCGRALPRSLAGPNATIRSLAGAQNTHLLDVLFDAGVVSDTHLALFLEQWAPEHRRYFIEKLVATPIMKHILAQKLGADGDPSLTNMQACSDTNSSWTFTHSPPSHLPPSSDLEPTIAYTCPVHSGVDISIMAPAVRRFFHSRGPWSSELLPVFARVGIKTEADLAEFCEFSIEEKENTFLGVKLNTFQEVVLKNILLGLALAC</sequence>
<dbReference type="AlphaFoldDB" id="A0A8H5EX35"/>
<reference evidence="2 3" key="1">
    <citation type="journal article" date="2020" name="ISME J.">
        <title>Uncovering the hidden diversity of litter-decomposition mechanisms in mushroom-forming fungi.</title>
        <authorList>
            <person name="Floudas D."/>
            <person name="Bentzer J."/>
            <person name="Ahren D."/>
            <person name="Johansson T."/>
            <person name="Persson P."/>
            <person name="Tunlid A."/>
        </authorList>
    </citation>
    <scope>NUCLEOTIDE SEQUENCE [LARGE SCALE GENOMIC DNA]</scope>
    <source>
        <strain evidence="2 3">CBS 175.51</strain>
    </source>
</reference>
<gene>
    <name evidence="2" type="ORF">D9611_004895</name>
</gene>
<evidence type="ECO:0000313" key="3">
    <source>
        <dbReference type="Proteomes" id="UP000541558"/>
    </source>
</evidence>
<name>A0A8H5EX35_9AGAR</name>
<keyword evidence="3" id="KW-1185">Reference proteome</keyword>